<dbReference type="Pfam" id="PF13563">
    <property type="entry name" value="2_5_RNA_ligase2"/>
    <property type="match status" value="1"/>
</dbReference>
<evidence type="ECO:0000256" key="1">
    <source>
        <dbReference type="ARBA" id="ARBA00004123"/>
    </source>
</evidence>
<dbReference type="GO" id="GO:0031123">
    <property type="term" value="P:RNA 3'-end processing"/>
    <property type="evidence" value="ECO:0007669"/>
    <property type="project" value="InterPro"/>
</dbReference>
<name>A0AAD4PUA2_9EURO</name>
<dbReference type="Proteomes" id="UP001201262">
    <property type="component" value="Unassembled WGS sequence"/>
</dbReference>
<dbReference type="Gene3D" id="3.60.10.10">
    <property type="entry name" value="Endonuclease/exonuclease/phosphatase"/>
    <property type="match status" value="1"/>
</dbReference>
<dbReference type="Pfam" id="PF03372">
    <property type="entry name" value="Exo_endo_phos"/>
    <property type="match status" value="1"/>
</dbReference>
<dbReference type="GO" id="GO:0003723">
    <property type="term" value="F:RNA binding"/>
    <property type="evidence" value="ECO:0007669"/>
    <property type="project" value="InterPro"/>
</dbReference>
<dbReference type="InterPro" id="IPR036691">
    <property type="entry name" value="Endo/exonu/phosph_ase_sf"/>
</dbReference>
<reference evidence="13" key="1">
    <citation type="submission" date="2021-12" db="EMBL/GenBank/DDBJ databases">
        <title>Convergent genome expansion in fungi linked to evolution of root-endophyte symbiosis.</title>
        <authorList>
            <consortium name="DOE Joint Genome Institute"/>
            <person name="Ke Y.-H."/>
            <person name="Bonito G."/>
            <person name="Liao H.-L."/>
            <person name="Looney B."/>
            <person name="Rojas-Flechas A."/>
            <person name="Nash J."/>
            <person name="Hameed K."/>
            <person name="Schadt C."/>
            <person name="Martin F."/>
            <person name="Crous P.W."/>
            <person name="Miettinen O."/>
            <person name="Magnuson J.K."/>
            <person name="Labbe J."/>
            <person name="Jacobson D."/>
            <person name="Doktycz M.J."/>
            <person name="Veneault-Fourrey C."/>
            <person name="Kuo A."/>
            <person name="Mondo S."/>
            <person name="Calhoun S."/>
            <person name="Riley R."/>
            <person name="Ohm R."/>
            <person name="LaButti K."/>
            <person name="Andreopoulos B."/>
            <person name="Pangilinan J."/>
            <person name="Nolan M."/>
            <person name="Tritt A."/>
            <person name="Clum A."/>
            <person name="Lipzen A."/>
            <person name="Daum C."/>
            <person name="Barry K."/>
            <person name="Grigoriev I.V."/>
            <person name="Vilgalys R."/>
        </authorList>
    </citation>
    <scope>NUCLEOTIDE SEQUENCE</scope>
    <source>
        <strain evidence="13">PMI_201</strain>
    </source>
</reference>
<feature type="domain" description="Poly(A) polymerase central" evidence="12">
    <location>
        <begin position="769"/>
        <end position="894"/>
    </location>
</feature>
<evidence type="ECO:0000313" key="14">
    <source>
        <dbReference type="Proteomes" id="UP001201262"/>
    </source>
</evidence>
<evidence type="ECO:0000256" key="3">
    <source>
        <dbReference type="ARBA" id="ARBA00012388"/>
    </source>
</evidence>
<gene>
    <name evidence="13" type="ORF">BGW36DRAFT_330840</name>
</gene>
<feature type="domain" description="Endonuclease/exonuclease/phosphatase" evidence="10">
    <location>
        <begin position="280"/>
        <end position="555"/>
    </location>
</feature>
<keyword evidence="4" id="KW-0507">mRNA processing</keyword>
<protein>
    <recommendedName>
        <fullName evidence="3">polynucleotide adenylyltransferase</fullName>
        <ecNumber evidence="3">2.7.7.19</ecNumber>
    </recommendedName>
</protein>
<dbReference type="Pfam" id="PF04928">
    <property type="entry name" value="PAP_central"/>
    <property type="match status" value="1"/>
</dbReference>
<organism evidence="13 14">
    <name type="scientific">Talaromyces proteolyticus</name>
    <dbReference type="NCBI Taxonomy" id="1131652"/>
    <lineage>
        <taxon>Eukaryota</taxon>
        <taxon>Fungi</taxon>
        <taxon>Dikarya</taxon>
        <taxon>Ascomycota</taxon>
        <taxon>Pezizomycotina</taxon>
        <taxon>Eurotiomycetes</taxon>
        <taxon>Eurotiomycetidae</taxon>
        <taxon>Eurotiales</taxon>
        <taxon>Trichocomaceae</taxon>
        <taxon>Talaromyces</taxon>
        <taxon>Talaromyces sect. Bacilispori</taxon>
    </lineage>
</organism>
<dbReference type="EC" id="2.7.7.19" evidence="3"/>
<dbReference type="Gene3D" id="1.10.1410.10">
    <property type="match status" value="1"/>
</dbReference>
<evidence type="ECO:0000313" key="13">
    <source>
        <dbReference type="EMBL" id="KAH8689073.1"/>
    </source>
</evidence>
<dbReference type="InterPro" id="IPR011068">
    <property type="entry name" value="NuclTrfase_I-like_C"/>
</dbReference>
<dbReference type="InterPro" id="IPR005135">
    <property type="entry name" value="Endo/exonuclease/phosphatase"/>
</dbReference>
<dbReference type="SUPFAM" id="SSF56219">
    <property type="entry name" value="DNase I-like"/>
    <property type="match status" value="1"/>
</dbReference>
<dbReference type="Gene3D" id="3.90.1140.10">
    <property type="entry name" value="Cyclic phosphodiesterase"/>
    <property type="match status" value="1"/>
</dbReference>
<dbReference type="Pfam" id="PF04457">
    <property type="entry name" value="MJ1316"/>
    <property type="match status" value="1"/>
</dbReference>
<dbReference type="RefSeq" id="XP_046065499.1">
    <property type="nucleotide sequence ID" value="XM_046212822.1"/>
</dbReference>
<keyword evidence="6" id="KW-0547">Nucleotide-binding</keyword>
<comment type="subcellular location">
    <subcellularLocation>
        <location evidence="1">Nucleus</location>
    </subcellularLocation>
</comment>
<keyword evidence="7" id="KW-0067">ATP-binding</keyword>
<dbReference type="EMBL" id="JAJTJA010000016">
    <property type="protein sequence ID" value="KAH8689073.1"/>
    <property type="molecule type" value="Genomic_DNA"/>
</dbReference>
<dbReference type="GO" id="GO:0005634">
    <property type="term" value="C:nucleus"/>
    <property type="evidence" value="ECO:0007669"/>
    <property type="project" value="UniProtKB-SubCell"/>
</dbReference>
<dbReference type="SUPFAM" id="SSF55003">
    <property type="entry name" value="PAP/Archaeal CCA-adding enzyme, C-terminal domain"/>
    <property type="match status" value="1"/>
</dbReference>
<keyword evidence="8" id="KW-0539">Nucleus</keyword>
<dbReference type="SUPFAM" id="SSF81301">
    <property type="entry name" value="Nucleotidyltransferase"/>
    <property type="match status" value="1"/>
</dbReference>
<comment type="similarity">
    <text evidence="2">Belongs to the poly(A) polymerase family.</text>
</comment>
<dbReference type="SUPFAM" id="SSF81631">
    <property type="entry name" value="PAP/OAS1 substrate-binding domain"/>
    <property type="match status" value="1"/>
</dbReference>
<dbReference type="PANTHER" id="PTHR10682">
    <property type="entry name" value="POLY A POLYMERASE"/>
    <property type="match status" value="1"/>
</dbReference>
<accession>A0AAD4PUA2</accession>
<dbReference type="Gene3D" id="3.30.460.10">
    <property type="entry name" value="Beta Polymerase, domain 2"/>
    <property type="match status" value="1"/>
</dbReference>
<feature type="domain" description="MJ1316 RNA cyclic group end recognition" evidence="11">
    <location>
        <begin position="1120"/>
        <end position="1190"/>
    </location>
</feature>
<feature type="compositionally biased region" description="Acidic residues" evidence="9">
    <location>
        <begin position="1071"/>
        <end position="1082"/>
    </location>
</feature>
<dbReference type="InterPro" id="IPR009097">
    <property type="entry name" value="Cyclic_Pdiesterase"/>
</dbReference>
<sequence>MASNLEDSRVLSLNSHDTALCIVPPTHLTQDINRLRALYDKAYEKWPPHVNMIYPFVAPESLPHAVELVRATLVDNSTEEFQVRLDTAGFFTHKRHTTVYTTDSGNGCQELQKMRRHIIFALGQSDLNHQPHLTIGQSDADNNSVRDYLVSKVDLLPPVEWQVSELVVLIRDQSQVFGSTVGRMRVWGTIKLSEGFPLTLSDIAPATDDAHTDNQAVQPGTTYEFHPMNSNQAKQQWKNVDPSIVSEAAKHTPASISVSSYNVLIDTVYPPPTERYPIILENLLGNSSAADILVLQEVSDDFLSFLLKDEHIRSRYPFTSHGSPEQPEIGPLPSLRNIVVLSRWRFQWQWLPSEKRHKGSVVLQLQDIGTFHGDEFLPLIVTGVHLTCGLTDGSIAAKYSQVRTIIRHLKTHYRDNNWIIAGDFNITTSSYTVDAALKRNSITAQGASILSSLEVLFTDSGLVDCYFANRITGSSTASEFSTYKQEFGTLYDGEEGATFDPVENTLAADISGRSFHSRPQRYDRIFVKGDGFKVTSFNLFGLPDPNTEGRLGSDHWGIRAKLDLGATSDTENPAKDDLGITVEKAPRSLGTGTQLKAILDDHEMFPSEDEVFHRQQMFELIKRAVHQKEVNTAVETRLNIAFVVVPVGSYKLGVWDSSSDVDCLVIGTISPTTFFALMIQKLRRQEWQQIRVLRKVKAVSGTMLELEAGGVRFDLQYCAATNVTESWPQALELPSTDYIFDLPMQSLLKLNSIRDLDYLQRTIPDMTAFRLAYRFIKTWAKNRGIYSSKLGFLGGIHITLLLGRVCKLSFREAGAVSASDIICTFFKHYANFDWKNDMIYDPTYYKGKMKYHRSSREPMVILSIHPPKVNVARAATAPSVKTLEQEFKRADQLLSGQTVSWVDIAGTGSRKTGAADFLKAYSNYVQVDVQFWGGAATKGRMLIGWLEFRCVSLLVDINRKFPDIHARVWPARFTKMEEENTESRREYQGCFLIGLAKNEKSNTTGPMTDSDRRSAHISLVTLLNNFGEQIRSDENYFDTSFSWVDVSLLKQSELEGLRLDDMTWADGATTQDDDFDSDDDFGQDLSNSPETDDIDDGQRNLPLRNARPAPSTQVTGGPKLRPADEILSRLRWDTSFDSADYVVGYVDRFIGEKEVPIDRWKSEQTDDEFIPMHRVLYFKRRSDGERVWDREKRIDLIFNSGASKNGG</sequence>
<evidence type="ECO:0000256" key="4">
    <source>
        <dbReference type="ARBA" id="ARBA00022664"/>
    </source>
</evidence>
<dbReference type="GO" id="GO:1990817">
    <property type="term" value="F:poly(A) RNA polymerase activity"/>
    <property type="evidence" value="ECO:0007669"/>
    <property type="project" value="UniProtKB-EC"/>
</dbReference>
<dbReference type="AlphaFoldDB" id="A0AAD4PUA2"/>
<evidence type="ECO:0000256" key="9">
    <source>
        <dbReference type="SAM" id="MobiDB-lite"/>
    </source>
</evidence>
<dbReference type="GO" id="GO:0006397">
    <property type="term" value="P:mRNA processing"/>
    <property type="evidence" value="ECO:0007669"/>
    <property type="project" value="UniProtKB-KW"/>
</dbReference>
<dbReference type="InterPro" id="IPR040459">
    <property type="entry name" value="MJ1316"/>
</dbReference>
<evidence type="ECO:0000256" key="8">
    <source>
        <dbReference type="ARBA" id="ARBA00023242"/>
    </source>
</evidence>
<dbReference type="InterPro" id="IPR043519">
    <property type="entry name" value="NT_sf"/>
</dbReference>
<dbReference type="Gene3D" id="3.30.70.590">
    <property type="entry name" value="Poly(A) polymerase predicted RNA binding domain"/>
    <property type="match status" value="1"/>
</dbReference>
<keyword evidence="5" id="KW-0808">Transferase</keyword>
<dbReference type="InterPro" id="IPR007012">
    <property type="entry name" value="PolA_pol_cen_dom"/>
</dbReference>
<evidence type="ECO:0000259" key="11">
    <source>
        <dbReference type="Pfam" id="PF04457"/>
    </source>
</evidence>
<evidence type="ECO:0000256" key="5">
    <source>
        <dbReference type="ARBA" id="ARBA00022679"/>
    </source>
</evidence>
<proteinExistence type="inferred from homology"/>
<feature type="region of interest" description="Disordered" evidence="9">
    <location>
        <begin position="1069"/>
        <end position="1120"/>
    </location>
</feature>
<dbReference type="SUPFAM" id="SSF55144">
    <property type="entry name" value="LigT-like"/>
    <property type="match status" value="1"/>
</dbReference>
<evidence type="ECO:0000256" key="2">
    <source>
        <dbReference type="ARBA" id="ARBA00010912"/>
    </source>
</evidence>
<evidence type="ECO:0000256" key="7">
    <source>
        <dbReference type="ARBA" id="ARBA00022840"/>
    </source>
</evidence>
<dbReference type="GO" id="GO:0005524">
    <property type="term" value="F:ATP binding"/>
    <property type="evidence" value="ECO:0007669"/>
    <property type="project" value="UniProtKB-KW"/>
</dbReference>
<evidence type="ECO:0000259" key="12">
    <source>
        <dbReference type="Pfam" id="PF04928"/>
    </source>
</evidence>
<dbReference type="GeneID" id="70243109"/>
<evidence type="ECO:0000256" key="6">
    <source>
        <dbReference type="ARBA" id="ARBA00022741"/>
    </source>
</evidence>
<comment type="caution">
    <text evidence="13">The sequence shown here is derived from an EMBL/GenBank/DDBJ whole genome shotgun (WGS) entry which is preliminary data.</text>
</comment>
<keyword evidence="14" id="KW-1185">Reference proteome</keyword>
<evidence type="ECO:0000259" key="10">
    <source>
        <dbReference type="Pfam" id="PF03372"/>
    </source>
</evidence>
<dbReference type="PANTHER" id="PTHR10682:SF23">
    <property type="entry name" value="POLYNUCLEOTIDE ADENYLYLTRANSFERASE"/>
    <property type="match status" value="1"/>
</dbReference>